<dbReference type="AlphaFoldDB" id="A0A8T0F588"/>
<proteinExistence type="predicted"/>
<sequence>MDKSVKANKALMACDSSVKAFAGDTKSLSKTSLNQHSLLSVSPSPLCGIRMLEESYQRSQNDVCFMNRHTLGYPQLSCS</sequence>
<name>A0A8T0F588_ARGBR</name>
<evidence type="ECO:0000313" key="2">
    <source>
        <dbReference type="Proteomes" id="UP000807504"/>
    </source>
</evidence>
<evidence type="ECO:0000313" key="1">
    <source>
        <dbReference type="EMBL" id="KAF8785582.1"/>
    </source>
</evidence>
<reference evidence="1" key="1">
    <citation type="journal article" date="2020" name="bioRxiv">
        <title>Chromosome-level reference genome of the European wasp spider Argiope bruennichi: a resource for studies on range expansion and evolutionary adaptation.</title>
        <authorList>
            <person name="Sheffer M.M."/>
            <person name="Hoppe A."/>
            <person name="Krehenwinkel H."/>
            <person name="Uhl G."/>
            <person name="Kuss A.W."/>
            <person name="Jensen L."/>
            <person name="Jensen C."/>
            <person name="Gillespie R.G."/>
            <person name="Hoff K.J."/>
            <person name="Prost S."/>
        </authorList>
    </citation>
    <scope>NUCLEOTIDE SEQUENCE</scope>
</reference>
<reference evidence="1" key="2">
    <citation type="submission" date="2020-06" db="EMBL/GenBank/DDBJ databases">
        <authorList>
            <person name="Sheffer M."/>
        </authorList>
    </citation>
    <scope>NUCLEOTIDE SEQUENCE</scope>
</reference>
<dbReference type="EMBL" id="JABXBU010000030">
    <property type="protein sequence ID" value="KAF8785582.1"/>
    <property type="molecule type" value="Genomic_DNA"/>
</dbReference>
<organism evidence="1 2">
    <name type="scientific">Argiope bruennichi</name>
    <name type="common">Wasp spider</name>
    <name type="synonym">Aranea bruennichi</name>
    <dbReference type="NCBI Taxonomy" id="94029"/>
    <lineage>
        <taxon>Eukaryota</taxon>
        <taxon>Metazoa</taxon>
        <taxon>Ecdysozoa</taxon>
        <taxon>Arthropoda</taxon>
        <taxon>Chelicerata</taxon>
        <taxon>Arachnida</taxon>
        <taxon>Araneae</taxon>
        <taxon>Araneomorphae</taxon>
        <taxon>Entelegynae</taxon>
        <taxon>Araneoidea</taxon>
        <taxon>Araneidae</taxon>
        <taxon>Argiope</taxon>
    </lineage>
</organism>
<keyword evidence="2" id="KW-1185">Reference proteome</keyword>
<gene>
    <name evidence="1" type="ORF">HNY73_011100</name>
</gene>
<comment type="caution">
    <text evidence="1">The sequence shown here is derived from an EMBL/GenBank/DDBJ whole genome shotgun (WGS) entry which is preliminary data.</text>
</comment>
<accession>A0A8T0F588</accession>
<protein>
    <submittedName>
        <fullName evidence="1">Uncharacterized protein</fullName>
    </submittedName>
</protein>
<dbReference type="Proteomes" id="UP000807504">
    <property type="component" value="Unassembled WGS sequence"/>
</dbReference>